<comment type="cofactor">
    <cofactor evidence="1 8">
        <name>FAD</name>
        <dbReference type="ChEBI" id="CHEBI:57692"/>
    </cofactor>
</comment>
<dbReference type="Pfam" id="PF04777">
    <property type="entry name" value="Evr1_Alr"/>
    <property type="match status" value="1"/>
</dbReference>
<dbReference type="PROSITE" id="PS51324">
    <property type="entry name" value="ERV_ALR"/>
    <property type="match status" value="1"/>
</dbReference>
<evidence type="ECO:0000313" key="11">
    <source>
        <dbReference type="Proteomes" id="UP000193944"/>
    </source>
</evidence>
<evidence type="ECO:0000256" key="1">
    <source>
        <dbReference type="ARBA" id="ARBA00001974"/>
    </source>
</evidence>
<dbReference type="Gene3D" id="1.20.120.310">
    <property type="entry name" value="ERV/ALR sulfhydryl oxidase domain"/>
    <property type="match status" value="1"/>
</dbReference>
<evidence type="ECO:0000313" key="10">
    <source>
        <dbReference type="EMBL" id="ORX77829.1"/>
    </source>
</evidence>
<dbReference type="SUPFAM" id="SSF69000">
    <property type="entry name" value="FAD-dependent thiol oxidase"/>
    <property type="match status" value="1"/>
</dbReference>
<keyword evidence="4 8" id="KW-0274">FAD</keyword>
<dbReference type="Proteomes" id="UP000193944">
    <property type="component" value="Unassembled WGS sequence"/>
</dbReference>
<keyword evidence="3 8" id="KW-0285">Flavoprotein</keyword>
<dbReference type="GO" id="GO:0160203">
    <property type="term" value="P:mitochondrial disulfide relay system"/>
    <property type="evidence" value="ECO:0007669"/>
    <property type="project" value="EnsemblFungi"/>
</dbReference>
<dbReference type="OrthoDB" id="17199at2759"/>
<dbReference type="GO" id="GO:0016971">
    <property type="term" value="F:flavin-dependent sulfhydryl oxidase activity"/>
    <property type="evidence" value="ECO:0007669"/>
    <property type="project" value="EnsemblFungi"/>
</dbReference>
<dbReference type="EMBL" id="MCFG01000233">
    <property type="protein sequence ID" value="ORX77829.1"/>
    <property type="molecule type" value="Genomic_DNA"/>
</dbReference>
<dbReference type="GO" id="GO:0034599">
    <property type="term" value="P:cellular response to oxidative stress"/>
    <property type="evidence" value="ECO:0007669"/>
    <property type="project" value="EnsemblFungi"/>
</dbReference>
<sequence>MSNKTDTSNCKVCTSFKTWTKNESRKLNESTSTTNIKKCKICDIVNFSKMKLSQFFGSSQIQPKETFECPPNAQELGRATWTYLHSVAAYYPENPTKKQQKDMESFLRIFSEFYPCKPCSKYLVKELKENPPQVQSKSAFGIWVCQLHNEVNARLGKPIFDCSKVDERWRTGPPNGFCD</sequence>
<evidence type="ECO:0000256" key="4">
    <source>
        <dbReference type="ARBA" id="ARBA00022827"/>
    </source>
</evidence>
<evidence type="ECO:0000256" key="6">
    <source>
        <dbReference type="ARBA" id="ARBA00023128"/>
    </source>
</evidence>
<dbReference type="GO" id="GO:0050660">
    <property type="term" value="F:flavin adenine dinucleotide binding"/>
    <property type="evidence" value="ECO:0007669"/>
    <property type="project" value="TreeGrafter"/>
</dbReference>
<dbReference type="InterPro" id="IPR017905">
    <property type="entry name" value="ERV/ALR_sulphydryl_oxidase"/>
</dbReference>
<keyword evidence="6" id="KW-0496">Mitochondrion</keyword>
<dbReference type="GO" id="GO:0006879">
    <property type="term" value="P:intracellular iron ion homeostasis"/>
    <property type="evidence" value="ECO:0007669"/>
    <property type="project" value="EnsemblFungi"/>
</dbReference>
<evidence type="ECO:0000256" key="5">
    <source>
        <dbReference type="ARBA" id="ARBA00023002"/>
    </source>
</evidence>
<dbReference type="AlphaFoldDB" id="A0A1Y1WW93"/>
<dbReference type="EC" id="1.8.3.2" evidence="8"/>
<comment type="subcellular location">
    <subcellularLocation>
        <location evidence="2">Mitochondrion intermembrane space</location>
    </subcellularLocation>
</comment>
<feature type="domain" description="ERV/ALR sulfhydryl oxidase" evidence="9">
    <location>
        <begin position="69"/>
        <end position="169"/>
    </location>
</feature>
<reference evidence="10 11" key="1">
    <citation type="submission" date="2016-08" db="EMBL/GenBank/DDBJ databases">
        <title>A Parts List for Fungal Cellulosomes Revealed by Comparative Genomics.</title>
        <authorList>
            <consortium name="DOE Joint Genome Institute"/>
            <person name="Haitjema C.H."/>
            <person name="Gilmore S.P."/>
            <person name="Henske J.K."/>
            <person name="Solomon K.V."/>
            <person name="De Groot R."/>
            <person name="Kuo A."/>
            <person name="Mondo S.J."/>
            <person name="Salamov A.A."/>
            <person name="Labutti K."/>
            <person name="Zhao Z."/>
            <person name="Chiniquy J."/>
            <person name="Barry K."/>
            <person name="Brewer H.M."/>
            <person name="Purvine S.O."/>
            <person name="Wright A.T."/>
            <person name="Boxma B."/>
            <person name="Van Alen T."/>
            <person name="Hackstein J.H."/>
            <person name="Baker S.E."/>
            <person name="Grigoriev I.V."/>
            <person name="O'Malley M.A."/>
        </authorList>
    </citation>
    <scope>NUCLEOTIDE SEQUENCE [LARGE SCALE GENOMIC DNA]</scope>
    <source>
        <strain evidence="10 11">S4</strain>
    </source>
</reference>
<keyword evidence="7" id="KW-1015">Disulfide bond</keyword>
<dbReference type="InterPro" id="IPR036774">
    <property type="entry name" value="ERV/ALR_sulphydryl_oxid_sf"/>
</dbReference>
<evidence type="ECO:0000256" key="3">
    <source>
        <dbReference type="ARBA" id="ARBA00022630"/>
    </source>
</evidence>
<organism evidence="10 11">
    <name type="scientific">Anaeromyces robustus</name>
    <dbReference type="NCBI Taxonomy" id="1754192"/>
    <lineage>
        <taxon>Eukaryota</taxon>
        <taxon>Fungi</taxon>
        <taxon>Fungi incertae sedis</taxon>
        <taxon>Chytridiomycota</taxon>
        <taxon>Chytridiomycota incertae sedis</taxon>
        <taxon>Neocallimastigomycetes</taxon>
        <taxon>Neocallimastigales</taxon>
        <taxon>Neocallimastigaceae</taxon>
        <taxon>Anaeromyces</taxon>
    </lineage>
</organism>
<comment type="catalytic activity">
    <reaction evidence="8">
        <text>2 R'C(R)SH + O2 = R'C(R)S-S(R)CR' + H2O2</text>
        <dbReference type="Rhea" id="RHEA:17357"/>
        <dbReference type="ChEBI" id="CHEBI:15379"/>
        <dbReference type="ChEBI" id="CHEBI:16240"/>
        <dbReference type="ChEBI" id="CHEBI:16520"/>
        <dbReference type="ChEBI" id="CHEBI:17412"/>
        <dbReference type="EC" id="1.8.3.2"/>
    </reaction>
</comment>
<evidence type="ECO:0000256" key="8">
    <source>
        <dbReference type="RuleBase" id="RU371123"/>
    </source>
</evidence>
<comment type="caution">
    <text evidence="10">The sequence shown here is derived from an EMBL/GenBank/DDBJ whole genome shotgun (WGS) entry which is preliminary data.</text>
</comment>
<dbReference type="PANTHER" id="PTHR12645">
    <property type="entry name" value="ALR/ERV"/>
    <property type="match status" value="1"/>
</dbReference>
<evidence type="ECO:0000259" key="9">
    <source>
        <dbReference type="PROSITE" id="PS51324"/>
    </source>
</evidence>
<evidence type="ECO:0000256" key="7">
    <source>
        <dbReference type="ARBA" id="ARBA00023157"/>
    </source>
</evidence>
<evidence type="ECO:0000256" key="2">
    <source>
        <dbReference type="ARBA" id="ARBA00004569"/>
    </source>
</evidence>
<keyword evidence="11" id="KW-1185">Reference proteome</keyword>
<dbReference type="InterPro" id="IPR039799">
    <property type="entry name" value="ALR/ERV"/>
</dbReference>
<keyword evidence="5 8" id="KW-0560">Oxidoreductase</keyword>
<reference evidence="10 11" key="2">
    <citation type="submission" date="2016-08" db="EMBL/GenBank/DDBJ databases">
        <title>Pervasive Adenine N6-methylation of Active Genes in Fungi.</title>
        <authorList>
            <consortium name="DOE Joint Genome Institute"/>
            <person name="Mondo S.J."/>
            <person name="Dannebaum R.O."/>
            <person name="Kuo R.C."/>
            <person name="Labutti K."/>
            <person name="Haridas S."/>
            <person name="Kuo A."/>
            <person name="Salamov A."/>
            <person name="Ahrendt S.R."/>
            <person name="Lipzen A."/>
            <person name="Sullivan W."/>
            <person name="Andreopoulos W.B."/>
            <person name="Clum A."/>
            <person name="Lindquist E."/>
            <person name="Daum C."/>
            <person name="Ramamoorthy G.K."/>
            <person name="Gryganskyi A."/>
            <person name="Culley D."/>
            <person name="Magnuson J.K."/>
            <person name="James T.Y."/>
            <person name="O'Malley M.A."/>
            <person name="Stajich J.E."/>
            <person name="Spatafora J.W."/>
            <person name="Visel A."/>
            <person name="Grigoriev I.V."/>
        </authorList>
    </citation>
    <scope>NUCLEOTIDE SEQUENCE [LARGE SCALE GENOMIC DNA]</scope>
    <source>
        <strain evidence="10 11">S4</strain>
    </source>
</reference>
<dbReference type="FunFam" id="1.20.120.310:FF:000003">
    <property type="entry name" value="Sulfhydryl oxidase"/>
    <property type="match status" value="1"/>
</dbReference>
<accession>A0A1Y1WW93</accession>
<gene>
    <name evidence="10" type="ORF">BCR32DRAFT_56318</name>
</gene>
<dbReference type="STRING" id="1754192.A0A1Y1WW93"/>
<protein>
    <recommendedName>
        <fullName evidence="8">Sulfhydryl oxidase</fullName>
        <ecNumber evidence="8">1.8.3.2</ecNumber>
    </recommendedName>
</protein>
<name>A0A1Y1WW93_9FUNG</name>
<dbReference type="GO" id="GO:0005758">
    <property type="term" value="C:mitochondrial intermembrane space"/>
    <property type="evidence" value="ECO:0007669"/>
    <property type="project" value="UniProtKB-SubCell"/>
</dbReference>
<proteinExistence type="predicted"/>
<dbReference type="PANTHER" id="PTHR12645:SF0">
    <property type="entry name" value="FAD-LINKED SULFHYDRYL OXIDASE ALR"/>
    <property type="match status" value="1"/>
</dbReference>